<feature type="region of interest" description="Disordered" evidence="1">
    <location>
        <begin position="196"/>
        <end position="219"/>
    </location>
</feature>
<organism evidence="2 3">
    <name type="scientific">Giardia muris</name>
    <dbReference type="NCBI Taxonomy" id="5742"/>
    <lineage>
        <taxon>Eukaryota</taxon>
        <taxon>Metamonada</taxon>
        <taxon>Diplomonadida</taxon>
        <taxon>Hexamitidae</taxon>
        <taxon>Giardiinae</taxon>
        <taxon>Giardia</taxon>
    </lineage>
</organism>
<dbReference type="EMBL" id="VDLU01000002">
    <property type="protein sequence ID" value="TNJ28086.1"/>
    <property type="molecule type" value="Genomic_DNA"/>
</dbReference>
<feature type="compositionally biased region" description="Polar residues" evidence="1">
    <location>
        <begin position="436"/>
        <end position="447"/>
    </location>
</feature>
<dbReference type="AlphaFoldDB" id="A0A4Z1SQI6"/>
<sequence length="518" mass="56508">MSSKLSPDAAWDTPAETLMTAEDLHTEPFDAIPSSLKAIPHVARIFDSTDPIRRMYALSTSGKLEVTPVELCLLKEIMGLRDLVAAFLEYEAVWDNPNAELYFRSLSYQRLNETMILALQKHLGMQGEAPPTISTRVMSCSIQATEIPSTSQSNAIVQTERIQGVDVGSQTVPIETHARASLSPGEDSQLGVRVPPVLPRSRPPSAHKPHLSIRSTRNAPHLVRQLPEISNAPNIPDHRVNPDALSETSHESFSGDPVVREFRRPMSATSRRDRDGPLHSYDGVLNTLLATVMQRDRVIEKLHNQVLLLQTGGGAEIDLTGSLHSEMNVIDGVRDSQGNSASSYSNDGFHIRPVMQIISSRPQSAPGHRSLDGGEKITDIPANAELVPREVMSNIQKTLSEKDRELAEKDALIHALRREADQIRHSTQPVLPPARPQTSPQRPTSALSTASIKSALDLETKVLTVQNAVQAVGHVDTTVAGVEESNIASRLAEQKTLLATAEASLARLKRCVSARSGK</sequence>
<name>A0A4Z1SQI6_GIAMU</name>
<dbReference type="Proteomes" id="UP000315496">
    <property type="component" value="Chromosome 2"/>
</dbReference>
<evidence type="ECO:0000256" key="1">
    <source>
        <dbReference type="SAM" id="MobiDB-lite"/>
    </source>
</evidence>
<comment type="caution">
    <text evidence="2">The sequence shown here is derived from an EMBL/GenBank/DDBJ whole genome shotgun (WGS) entry which is preliminary data.</text>
</comment>
<keyword evidence="3" id="KW-1185">Reference proteome</keyword>
<evidence type="ECO:0000313" key="2">
    <source>
        <dbReference type="EMBL" id="TNJ28086.1"/>
    </source>
</evidence>
<proteinExistence type="predicted"/>
<evidence type="ECO:0000313" key="3">
    <source>
        <dbReference type="Proteomes" id="UP000315496"/>
    </source>
</evidence>
<protein>
    <submittedName>
        <fullName evidence="2">Uncharacterized protein</fullName>
    </submittedName>
</protein>
<accession>A0A4Z1SQI6</accession>
<feature type="region of interest" description="Disordered" evidence="1">
    <location>
        <begin position="419"/>
        <end position="447"/>
    </location>
</feature>
<gene>
    <name evidence="2" type="ORF">GMRT_15150</name>
</gene>
<dbReference type="VEuPathDB" id="GiardiaDB:GMRT_15150"/>
<reference evidence="2 3" key="1">
    <citation type="submission" date="2019-05" db="EMBL/GenBank/DDBJ databases">
        <title>The compact genome of Giardia muris reveals important steps in the evolution of intestinal protozoan parasites.</title>
        <authorList>
            <person name="Xu F."/>
            <person name="Jimenez-Gonzalez A."/>
            <person name="Einarsson E."/>
            <person name="Astvaldsson A."/>
            <person name="Peirasmaki D."/>
            <person name="Eckmann L."/>
            <person name="Andersson J.O."/>
            <person name="Svard S.G."/>
            <person name="Jerlstrom-Hultqvist J."/>
        </authorList>
    </citation>
    <scope>NUCLEOTIDE SEQUENCE [LARGE SCALE GENOMIC DNA]</scope>
    <source>
        <strain evidence="2 3">Roberts-Thomson</strain>
    </source>
</reference>